<dbReference type="Proteomes" id="UP001597053">
    <property type="component" value="Unassembled WGS sequence"/>
</dbReference>
<dbReference type="SUPFAM" id="SSF52540">
    <property type="entry name" value="P-loop containing nucleoside triphosphate hydrolases"/>
    <property type="match status" value="1"/>
</dbReference>
<dbReference type="CDD" id="cd03255">
    <property type="entry name" value="ABC_MJ0796_LolCDE_FtsE"/>
    <property type="match status" value="1"/>
</dbReference>
<dbReference type="PANTHER" id="PTHR24220">
    <property type="entry name" value="IMPORT ATP-BINDING PROTEIN"/>
    <property type="match status" value="1"/>
</dbReference>
<evidence type="ECO:0000313" key="6">
    <source>
        <dbReference type="Proteomes" id="UP001597053"/>
    </source>
</evidence>
<feature type="domain" description="ABC transporter" evidence="4">
    <location>
        <begin position="3"/>
        <end position="227"/>
    </location>
</feature>
<keyword evidence="2" id="KW-0547">Nucleotide-binding</keyword>
<dbReference type="PANTHER" id="PTHR24220:SF86">
    <property type="entry name" value="ABC TRANSPORTER ABCH.1"/>
    <property type="match status" value="1"/>
</dbReference>
<name>A0ABW2ZXB7_9ACTN</name>
<comment type="caution">
    <text evidence="5">The sequence shown here is derived from an EMBL/GenBank/DDBJ whole genome shotgun (WGS) entry which is preliminary data.</text>
</comment>
<accession>A0ABW2ZXB7</accession>
<evidence type="ECO:0000259" key="4">
    <source>
        <dbReference type="PROSITE" id="PS50893"/>
    </source>
</evidence>
<dbReference type="Pfam" id="PF00005">
    <property type="entry name" value="ABC_tran"/>
    <property type="match status" value="1"/>
</dbReference>
<evidence type="ECO:0000256" key="1">
    <source>
        <dbReference type="ARBA" id="ARBA00022448"/>
    </source>
</evidence>
<dbReference type="InterPro" id="IPR017911">
    <property type="entry name" value="MacB-like_ATP-bd"/>
</dbReference>
<evidence type="ECO:0000256" key="3">
    <source>
        <dbReference type="ARBA" id="ARBA00022840"/>
    </source>
</evidence>
<dbReference type="InterPro" id="IPR027417">
    <property type="entry name" value="P-loop_NTPase"/>
</dbReference>
<dbReference type="InterPro" id="IPR015854">
    <property type="entry name" value="ABC_transpr_LolD-like"/>
</dbReference>
<evidence type="ECO:0000313" key="5">
    <source>
        <dbReference type="EMBL" id="MFD0783255.1"/>
    </source>
</evidence>
<sequence length="227" mass="24491">MMLELDGVQRVFRDGHPIYALRETNLGVAQGDYVTITGASGSGKSTLLNVLGLLDTPTSGSYKVLGHETTDMDEQWRGALRGQLFGFVFQAFHLLPGRSALENVELGMIYGAVHRKRRRDLAMTALDRMGLSARAASDPRTMSGGERQRVAIARAIAGGPSVLFCDEPTGSLDSANTGVVLDVLEGIHQEGMTVVVVTHDPVVAGRGLRRFEVLDGRVSESLTNIQR</sequence>
<organism evidence="5 6">
    <name type="scientific">Micromonospora azadirachtae</name>
    <dbReference type="NCBI Taxonomy" id="1970735"/>
    <lineage>
        <taxon>Bacteria</taxon>
        <taxon>Bacillati</taxon>
        <taxon>Actinomycetota</taxon>
        <taxon>Actinomycetes</taxon>
        <taxon>Micromonosporales</taxon>
        <taxon>Micromonosporaceae</taxon>
        <taxon>Micromonospora</taxon>
    </lineage>
</organism>
<protein>
    <submittedName>
        <fullName evidence="5">ABC transporter ATP-binding protein</fullName>
    </submittedName>
</protein>
<dbReference type="PROSITE" id="PS50893">
    <property type="entry name" value="ABC_TRANSPORTER_2"/>
    <property type="match status" value="1"/>
</dbReference>
<gene>
    <name evidence="5" type="ORF">ACFQZ8_04885</name>
</gene>
<dbReference type="GO" id="GO:0005524">
    <property type="term" value="F:ATP binding"/>
    <property type="evidence" value="ECO:0007669"/>
    <property type="project" value="UniProtKB-KW"/>
</dbReference>
<dbReference type="Gene3D" id="3.40.50.300">
    <property type="entry name" value="P-loop containing nucleotide triphosphate hydrolases"/>
    <property type="match status" value="1"/>
</dbReference>
<evidence type="ECO:0000256" key="2">
    <source>
        <dbReference type="ARBA" id="ARBA00022741"/>
    </source>
</evidence>
<dbReference type="EMBL" id="JBHTHM010000112">
    <property type="protein sequence ID" value="MFD0783255.1"/>
    <property type="molecule type" value="Genomic_DNA"/>
</dbReference>
<keyword evidence="1" id="KW-0813">Transport</keyword>
<reference evidence="6" key="1">
    <citation type="journal article" date="2019" name="Int. J. Syst. Evol. Microbiol.">
        <title>The Global Catalogue of Microorganisms (GCM) 10K type strain sequencing project: providing services to taxonomists for standard genome sequencing and annotation.</title>
        <authorList>
            <consortium name="The Broad Institute Genomics Platform"/>
            <consortium name="The Broad Institute Genome Sequencing Center for Infectious Disease"/>
            <person name="Wu L."/>
            <person name="Ma J."/>
        </authorList>
    </citation>
    <scope>NUCLEOTIDE SEQUENCE [LARGE SCALE GENOMIC DNA]</scope>
    <source>
        <strain evidence="6">JCM 32148</strain>
    </source>
</reference>
<dbReference type="PROSITE" id="PS00211">
    <property type="entry name" value="ABC_TRANSPORTER_1"/>
    <property type="match status" value="1"/>
</dbReference>
<keyword evidence="3 5" id="KW-0067">ATP-binding</keyword>
<dbReference type="InterPro" id="IPR003593">
    <property type="entry name" value="AAA+_ATPase"/>
</dbReference>
<dbReference type="InterPro" id="IPR017871">
    <property type="entry name" value="ABC_transporter-like_CS"/>
</dbReference>
<proteinExistence type="predicted"/>
<dbReference type="SMART" id="SM00382">
    <property type="entry name" value="AAA"/>
    <property type="match status" value="1"/>
</dbReference>
<dbReference type="InterPro" id="IPR003439">
    <property type="entry name" value="ABC_transporter-like_ATP-bd"/>
</dbReference>
<keyword evidence="6" id="KW-1185">Reference proteome</keyword>